<proteinExistence type="predicted"/>
<dbReference type="PANTHER" id="PTHR23095:SF20">
    <property type="entry name" value="PARANEOPLASTIC ANTIGEN MA6E"/>
    <property type="match status" value="1"/>
</dbReference>
<evidence type="ECO:0000259" key="2">
    <source>
        <dbReference type="Pfam" id="PF14893"/>
    </source>
</evidence>
<dbReference type="PANTHER" id="PTHR23095">
    <property type="entry name" value="PARANEOPLASTIC ANTIGEN"/>
    <property type="match status" value="1"/>
</dbReference>
<dbReference type="Proteomes" id="UP000550707">
    <property type="component" value="Unassembled WGS sequence"/>
</dbReference>
<dbReference type="EMBL" id="JACASF010000002">
    <property type="protein sequence ID" value="KAF6492797.1"/>
    <property type="molecule type" value="Genomic_DNA"/>
</dbReference>
<organism evidence="3 4">
    <name type="scientific">Molossus molossus</name>
    <name type="common">Pallas' mastiff bat</name>
    <name type="synonym">Vespertilio molossus</name>
    <dbReference type="NCBI Taxonomy" id="27622"/>
    <lineage>
        <taxon>Eukaryota</taxon>
        <taxon>Metazoa</taxon>
        <taxon>Chordata</taxon>
        <taxon>Craniata</taxon>
        <taxon>Vertebrata</taxon>
        <taxon>Euteleostomi</taxon>
        <taxon>Mammalia</taxon>
        <taxon>Eutheria</taxon>
        <taxon>Laurasiatheria</taxon>
        <taxon>Chiroptera</taxon>
        <taxon>Yangochiroptera</taxon>
        <taxon>Molossidae</taxon>
        <taxon>Molossus</taxon>
    </lineage>
</organism>
<dbReference type="InParanoid" id="A0A7J8J7F6"/>
<dbReference type="AlphaFoldDB" id="A0A7J8J7F6"/>
<reference evidence="3 4" key="1">
    <citation type="journal article" date="2020" name="Nature">
        <title>Six reference-quality genomes reveal evolution of bat adaptations.</title>
        <authorList>
            <person name="Jebb D."/>
            <person name="Huang Z."/>
            <person name="Pippel M."/>
            <person name="Hughes G.M."/>
            <person name="Lavrichenko K."/>
            <person name="Devanna P."/>
            <person name="Winkler S."/>
            <person name="Jermiin L.S."/>
            <person name="Skirmuntt E.C."/>
            <person name="Katzourakis A."/>
            <person name="Burkitt-Gray L."/>
            <person name="Ray D.A."/>
            <person name="Sullivan K.A.M."/>
            <person name="Roscito J.G."/>
            <person name="Kirilenko B.M."/>
            <person name="Davalos L.M."/>
            <person name="Corthals A.P."/>
            <person name="Power M.L."/>
            <person name="Jones G."/>
            <person name="Ransome R.D."/>
            <person name="Dechmann D.K.N."/>
            <person name="Locatelli A.G."/>
            <person name="Puechmaille S.J."/>
            <person name="Fedrigo O."/>
            <person name="Jarvis E.D."/>
            <person name="Hiller M."/>
            <person name="Vernes S.C."/>
            <person name="Myers E.W."/>
            <person name="Teeling E.C."/>
        </authorList>
    </citation>
    <scope>NUCLEOTIDE SEQUENCE [LARGE SCALE GENOMIC DNA]</scope>
    <source>
        <strain evidence="3">MMolMol1</strain>
        <tissue evidence="3">Muscle</tissue>
    </source>
</reference>
<feature type="compositionally biased region" description="Low complexity" evidence="1">
    <location>
        <begin position="196"/>
        <end position="206"/>
    </location>
</feature>
<evidence type="ECO:0000256" key="1">
    <source>
        <dbReference type="SAM" id="MobiDB-lite"/>
    </source>
</evidence>
<dbReference type="InterPro" id="IPR048270">
    <property type="entry name" value="PNMA_C"/>
</dbReference>
<dbReference type="InterPro" id="IPR026523">
    <property type="entry name" value="PNMA"/>
</dbReference>
<protein>
    <submittedName>
        <fullName evidence="3">PNMA family member 6F</fullName>
    </submittedName>
</protein>
<feature type="domain" description="Paraneoplastic antigen Ma-like C-terminal" evidence="2">
    <location>
        <begin position="2"/>
        <end position="80"/>
    </location>
</feature>
<evidence type="ECO:0000313" key="3">
    <source>
        <dbReference type="EMBL" id="KAF6492797.1"/>
    </source>
</evidence>
<feature type="compositionally biased region" description="Basic and acidic residues" evidence="1">
    <location>
        <begin position="166"/>
        <end position="184"/>
    </location>
</feature>
<gene>
    <name evidence="3" type="ORF">HJG59_014481</name>
</gene>
<sequence>MTIQLKFMTCAQQPQETLFACDMPGRPAAGSHGKGAIHPAIADQVRNQQVLMRARPNEKLQNKLKRMRLERRPPGFLGMLRLSRESEAWEATSTMSQQFQVQEGACVGTGDLAAAQAAPAHDVAQAAPAHEDAAQAALSKEDCAEASLANAGAIEAGPATASPKEAAPETRDATGADPAPEKTTKASPATQREKNALALAGLGQAGSSPAHVGSAFGVGPGGPGSDPEGLAQEGGQEVEKPMKRGSSPSQRSQKGRTGLGR</sequence>
<accession>A0A7J8J7F6</accession>
<name>A0A7J8J7F6_MOLMO</name>
<keyword evidence="4" id="KW-1185">Reference proteome</keyword>
<evidence type="ECO:0000313" key="4">
    <source>
        <dbReference type="Proteomes" id="UP000550707"/>
    </source>
</evidence>
<dbReference type="Pfam" id="PF14893">
    <property type="entry name" value="PNMA"/>
    <property type="match status" value="1"/>
</dbReference>
<comment type="caution">
    <text evidence="3">The sequence shown here is derived from an EMBL/GenBank/DDBJ whole genome shotgun (WGS) entry which is preliminary data.</text>
</comment>
<feature type="region of interest" description="Disordered" evidence="1">
    <location>
        <begin position="154"/>
        <end position="261"/>
    </location>
</feature>